<dbReference type="Pfam" id="PF22725">
    <property type="entry name" value="GFO_IDH_MocA_C3"/>
    <property type="match status" value="1"/>
</dbReference>
<evidence type="ECO:0000313" key="3">
    <source>
        <dbReference type="EMBL" id="KIL35584.1"/>
    </source>
</evidence>
<organism evidence="3 4">
    <name type="scientific">Gordoniibacillus kamchatkensis</name>
    <dbReference type="NCBI Taxonomy" id="1590651"/>
    <lineage>
        <taxon>Bacteria</taxon>
        <taxon>Bacillati</taxon>
        <taxon>Bacillota</taxon>
        <taxon>Bacilli</taxon>
        <taxon>Bacillales</taxon>
        <taxon>Paenibacillaceae</taxon>
        <taxon>Gordoniibacillus</taxon>
    </lineage>
</organism>
<dbReference type="Gene3D" id="3.40.50.720">
    <property type="entry name" value="NAD(P)-binding Rossmann-like Domain"/>
    <property type="match status" value="1"/>
</dbReference>
<reference evidence="3 4" key="1">
    <citation type="submission" date="2014-12" db="EMBL/GenBank/DDBJ databases">
        <title>Draft genome sequence of Paenibacillus kamchatkensis strain B-2647.</title>
        <authorList>
            <person name="Karlyshev A.V."/>
            <person name="Kudryashova E.B."/>
        </authorList>
    </citation>
    <scope>NUCLEOTIDE SEQUENCE [LARGE SCALE GENOMIC DNA]</scope>
    <source>
        <strain evidence="3 4">VKM B-2647</strain>
    </source>
</reference>
<dbReference type="Gene3D" id="3.30.360.10">
    <property type="entry name" value="Dihydrodipicolinate Reductase, domain 2"/>
    <property type="match status" value="1"/>
</dbReference>
<comment type="caution">
    <text evidence="3">The sequence shown here is derived from an EMBL/GenBank/DDBJ whole genome shotgun (WGS) entry which is preliminary data.</text>
</comment>
<accession>A0ABR5A3H7</accession>
<name>A0ABR5A3H7_9BACL</name>
<dbReference type="InterPro" id="IPR036291">
    <property type="entry name" value="NAD(P)-bd_dom_sf"/>
</dbReference>
<dbReference type="PANTHER" id="PTHR43054:SF1">
    <property type="entry name" value="SCYLLO-INOSITOL 2-DEHYDROGENASE (NADP(+)) IOLU"/>
    <property type="match status" value="1"/>
</dbReference>
<dbReference type="EMBL" id="JXAK01000123">
    <property type="protein sequence ID" value="KIL35584.1"/>
    <property type="molecule type" value="Genomic_DNA"/>
</dbReference>
<dbReference type="SUPFAM" id="SSF55347">
    <property type="entry name" value="Glyceraldehyde-3-phosphate dehydrogenase-like, C-terminal domain"/>
    <property type="match status" value="1"/>
</dbReference>
<dbReference type="Proteomes" id="UP000031967">
    <property type="component" value="Unassembled WGS sequence"/>
</dbReference>
<evidence type="ECO:0000313" key="4">
    <source>
        <dbReference type="Proteomes" id="UP000031967"/>
    </source>
</evidence>
<feature type="domain" description="Gfo/Idh/MocA-like oxidoreductase N-terminal" evidence="1">
    <location>
        <begin position="2"/>
        <end position="119"/>
    </location>
</feature>
<dbReference type="SUPFAM" id="SSF51735">
    <property type="entry name" value="NAD(P)-binding Rossmann-fold domains"/>
    <property type="match status" value="1"/>
</dbReference>
<gene>
    <name evidence="3" type="ORF">SD70_32145</name>
</gene>
<dbReference type="InterPro" id="IPR055170">
    <property type="entry name" value="GFO_IDH_MocA-like_dom"/>
</dbReference>
<dbReference type="PANTHER" id="PTHR43054">
    <property type="match status" value="1"/>
</dbReference>
<keyword evidence="4" id="KW-1185">Reference proteome</keyword>
<evidence type="ECO:0000259" key="2">
    <source>
        <dbReference type="Pfam" id="PF22725"/>
    </source>
</evidence>
<sequence>MLRFGVIGTNWITESFIAAARESGEAAVTAVCSRTAERAEEFAAKHGIAHRYTEPEQLAASREIDAVYIASPNSYHARQAIACLERGKHVLCEKPIASNSDELEAMVAAARRSGVVLMEAVKSTLLPNFAAIRDNLPKLGPIRRYFASYGQYSSRYDAYKQGTVLNAFNPQFSNGALMDLGIYCIYPLAVLFGLPERIRANAWMLGSGVDGEGSLLLSYPDMEAVILYSKIANSALPSEIQGEHATMAIDRINELGKVEIRYRDGSVEDVSRPQPGHSMAYEVREFIAAVASGRTESETNSLASSLTAMRIMDEARRQIGLEFPADRSL</sequence>
<dbReference type="RefSeq" id="WP_041052735.1">
    <property type="nucleotide sequence ID" value="NZ_JXAK01000123.1"/>
</dbReference>
<evidence type="ECO:0000259" key="1">
    <source>
        <dbReference type="Pfam" id="PF01408"/>
    </source>
</evidence>
<dbReference type="Pfam" id="PF01408">
    <property type="entry name" value="GFO_IDH_MocA"/>
    <property type="match status" value="1"/>
</dbReference>
<protein>
    <submittedName>
        <fullName evidence="3">Oxidoreductase</fullName>
    </submittedName>
</protein>
<dbReference type="InterPro" id="IPR000683">
    <property type="entry name" value="Gfo/Idh/MocA-like_OxRdtase_N"/>
</dbReference>
<proteinExistence type="predicted"/>
<feature type="domain" description="GFO/IDH/MocA-like oxidoreductase" evidence="2">
    <location>
        <begin position="139"/>
        <end position="246"/>
    </location>
</feature>